<dbReference type="NCBIfam" id="TIGR00638">
    <property type="entry name" value="Mop"/>
    <property type="match status" value="1"/>
</dbReference>
<evidence type="ECO:0000256" key="1">
    <source>
        <dbReference type="ARBA" id="ARBA00022505"/>
    </source>
</evidence>
<protein>
    <submittedName>
        <fullName evidence="4">Molybdopterin-binding protein</fullName>
    </submittedName>
</protein>
<dbReference type="Gene3D" id="2.40.50.100">
    <property type="match status" value="1"/>
</dbReference>
<evidence type="ECO:0000313" key="5">
    <source>
        <dbReference type="Proteomes" id="UP000295008"/>
    </source>
</evidence>
<sequence length="67" mass="7295">MKLSGRNQLKATIKEIKEDGIMAKVVLDYKGERLVSVVTADSVADLELKVGDDVTALIKSTSVMLMK</sequence>
<dbReference type="Proteomes" id="UP000295008">
    <property type="component" value="Unassembled WGS sequence"/>
</dbReference>
<evidence type="ECO:0000256" key="2">
    <source>
        <dbReference type="PROSITE-ProRule" id="PRU01213"/>
    </source>
</evidence>
<dbReference type="InterPro" id="IPR008995">
    <property type="entry name" value="Mo/tungstate-bd_C_term_dom"/>
</dbReference>
<dbReference type="RefSeq" id="WP_132012703.1">
    <property type="nucleotide sequence ID" value="NZ_SLUN01000002.1"/>
</dbReference>
<proteinExistence type="predicted"/>
<dbReference type="InterPro" id="IPR005116">
    <property type="entry name" value="Transp-assoc_OB_typ1"/>
</dbReference>
<dbReference type="Pfam" id="PF03459">
    <property type="entry name" value="TOBE"/>
    <property type="match status" value="1"/>
</dbReference>
<dbReference type="InterPro" id="IPR004606">
    <property type="entry name" value="Mop_domain"/>
</dbReference>
<dbReference type="AlphaFoldDB" id="A0A4R1SB96"/>
<dbReference type="PROSITE" id="PS51866">
    <property type="entry name" value="MOP"/>
    <property type="match status" value="1"/>
</dbReference>
<dbReference type="OrthoDB" id="122515at2"/>
<evidence type="ECO:0000259" key="3">
    <source>
        <dbReference type="PROSITE" id="PS51866"/>
    </source>
</evidence>
<feature type="domain" description="Mop" evidence="3">
    <location>
        <begin position="2"/>
        <end position="67"/>
    </location>
</feature>
<gene>
    <name evidence="4" type="ORF">EDC14_1002293</name>
</gene>
<dbReference type="SUPFAM" id="SSF50331">
    <property type="entry name" value="MOP-like"/>
    <property type="match status" value="1"/>
</dbReference>
<keyword evidence="5" id="KW-1185">Reference proteome</keyword>
<reference evidence="4 5" key="1">
    <citation type="submission" date="2019-03" db="EMBL/GenBank/DDBJ databases">
        <title>Genomic Encyclopedia of Type Strains, Phase IV (KMG-IV): sequencing the most valuable type-strain genomes for metagenomic binning, comparative biology and taxonomic classification.</title>
        <authorList>
            <person name="Goeker M."/>
        </authorList>
    </citation>
    <scope>NUCLEOTIDE SEQUENCE [LARGE SCALE GENOMIC DNA]</scope>
    <source>
        <strain evidence="4 5">LX-B</strain>
    </source>
</reference>
<organism evidence="4 5">
    <name type="scientific">Hydrogenispora ethanolica</name>
    <dbReference type="NCBI Taxonomy" id="1082276"/>
    <lineage>
        <taxon>Bacteria</taxon>
        <taxon>Bacillati</taxon>
        <taxon>Bacillota</taxon>
        <taxon>Hydrogenispora</taxon>
    </lineage>
</organism>
<evidence type="ECO:0000313" key="4">
    <source>
        <dbReference type="EMBL" id="TCL76534.1"/>
    </source>
</evidence>
<comment type="caution">
    <text evidence="4">The sequence shown here is derived from an EMBL/GenBank/DDBJ whole genome shotgun (WGS) entry which is preliminary data.</text>
</comment>
<accession>A0A4R1SB96</accession>
<dbReference type="EMBL" id="SLUN01000002">
    <property type="protein sequence ID" value="TCL76534.1"/>
    <property type="molecule type" value="Genomic_DNA"/>
</dbReference>
<name>A0A4R1SB96_HYDET</name>
<dbReference type="GO" id="GO:0015689">
    <property type="term" value="P:molybdate ion transport"/>
    <property type="evidence" value="ECO:0007669"/>
    <property type="project" value="InterPro"/>
</dbReference>
<keyword evidence="1 2" id="KW-0500">Molybdenum</keyword>